<dbReference type="PROSITE" id="PS50174">
    <property type="entry name" value="G_PATCH"/>
    <property type="match status" value="1"/>
</dbReference>
<dbReference type="Pfam" id="PF01805">
    <property type="entry name" value="Surp"/>
    <property type="match status" value="2"/>
</dbReference>
<reference evidence="8" key="1">
    <citation type="submission" date="2025-08" db="UniProtKB">
        <authorList>
            <consortium name="Ensembl"/>
        </authorList>
    </citation>
    <scope>IDENTIFICATION</scope>
</reference>
<comment type="subcellular location">
    <subcellularLocation>
        <location evidence="1">Nucleus</location>
    </subcellularLocation>
</comment>
<evidence type="ECO:0000313" key="8">
    <source>
        <dbReference type="Ensembl" id="ENSCVAP00000003535.1"/>
    </source>
</evidence>
<dbReference type="SMART" id="SM00443">
    <property type="entry name" value="G_patch"/>
    <property type="match status" value="1"/>
</dbReference>
<dbReference type="Pfam" id="PF01585">
    <property type="entry name" value="G-patch"/>
    <property type="match status" value="1"/>
</dbReference>
<sequence length="583" mass="66773">DEYRSINRDMQIKTNGSYMSQKNKMNLNILRQEKLIAQKKKEIEERMAEQAKLNAQIASKSLPPSDAKPSLSSTSSASGNSLQKKSVLVGQRPGIKVSKMLSQFKSYSQPKKNPVLSQRPSVFSSPDDEEEEEETDYSKFLEMKVSPPEDSDTRLIVDKMASFVAEGGPELEKRAMEDYKDNPMFTFLFNKSSLEYLYFKHRVAVLKKDLQKPEIKSENVSPPVDVETQQIVENLAQFVAEGGPEVEAIAIERNRDNPAFSFLFDQQSPAYLLYRKKLQEYRFTSESSSPPPADSKTDVRRPSGSSLTGSSPQPRNQESEAPSLKRKRKSRWGSEDDKVQLPIPPIVVPQDITQELSGLGYKKGKPLGLVGVTELSEDQKRQIKEQQEMQEMYEMIMKHKRAMADMQKLWEKAIRDHQHEYDSDEEVDQEAGTWEHQLRQMEMEKTREWAESLTEMGKGKHFIGDFLPPEELEKFMETFKALKEGRDPDYSEYKEFKLTVENLGFQMLMKMGWKEGEGLGSEGQGIKAPVNKGTTALNGAGFGIERPAELSKGDDEYDAFRKRMMLAYRFRPNPLNNPRRPYY</sequence>
<keyword evidence="9" id="KW-1185">Reference proteome</keyword>
<evidence type="ECO:0000256" key="2">
    <source>
        <dbReference type="ARBA" id="ARBA00022664"/>
    </source>
</evidence>
<dbReference type="GO" id="GO:0003723">
    <property type="term" value="F:RNA binding"/>
    <property type="evidence" value="ECO:0007669"/>
    <property type="project" value="InterPro"/>
</dbReference>
<dbReference type="Proteomes" id="UP000265020">
    <property type="component" value="Unassembled WGS sequence"/>
</dbReference>
<dbReference type="PROSITE" id="PS50128">
    <property type="entry name" value="SURP"/>
    <property type="match status" value="2"/>
</dbReference>
<keyword evidence="3" id="KW-0508">mRNA splicing</keyword>
<evidence type="ECO:0000256" key="4">
    <source>
        <dbReference type="ARBA" id="ARBA00023242"/>
    </source>
</evidence>
<keyword evidence="2" id="KW-0507">mRNA processing</keyword>
<dbReference type="SMART" id="SM00648">
    <property type="entry name" value="SWAP"/>
    <property type="match status" value="2"/>
</dbReference>
<evidence type="ECO:0000313" key="9">
    <source>
        <dbReference type="Proteomes" id="UP000265020"/>
    </source>
</evidence>
<feature type="compositionally biased region" description="Polar residues" evidence="5">
    <location>
        <begin position="303"/>
        <end position="320"/>
    </location>
</feature>
<feature type="compositionally biased region" description="Acidic residues" evidence="5">
    <location>
        <begin position="126"/>
        <end position="135"/>
    </location>
</feature>
<dbReference type="InterPro" id="IPR000061">
    <property type="entry name" value="Surp"/>
</dbReference>
<dbReference type="GO" id="GO:0005654">
    <property type="term" value="C:nucleoplasm"/>
    <property type="evidence" value="ECO:0007669"/>
    <property type="project" value="TreeGrafter"/>
</dbReference>
<dbReference type="InterPro" id="IPR040169">
    <property type="entry name" value="SUGP1/2"/>
</dbReference>
<feature type="region of interest" description="Disordered" evidence="5">
    <location>
        <begin position="283"/>
        <end position="338"/>
    </location>
</feature>
<dbReference type="Ensembl" id="ENSCVAT00000009886.1">
    <property type="protein sequence ID" value="ENSCVAP00000003535.1"/>
    <property type="gene ID" value="ENSCVAG00000004765.1"/>
</dbReference>
<evidence type="ECO:0000256" key="5">
    <source>
        <dbReference type="SAM" id="MobiDB-lite"/>
    </source>
</evidence>
<name>A0A3Q2FHQ7_CYPVA</name>
<dbReference type="AlphaFoldDB" id="A0A3Q2FHQ7"/>
<keyword evidence="4" id="KW-0539">Nucleus</keyword>
<accession>A0A3Q2FHQ7</accession>
<feature type="domain" description="SURP motif" evidence="6">
    <location>
        <begin position="156"/>
        <end position="198"/>
    </location>
</feature>
<dbReference type="GO" id="GO:0008380">
    <property type="term" value="P:RNA splicing"/>
    <property type="evidence" value="ECO:0007669"/>
    <property type="project" value="UniProtKB-KW"/>
</dbReference>
<protein>
    <submittedName>
        <fullName evidence="8">SURP and G-patch domain containing 1</fullName>
    </submittedName>
</protein>
<dbReference type="OMA" id="QIMWERT"/>
<proteinExistence type="predicted"/>
<dbReference type="PANTHER" id="PTHR23340">
    <property type="entry name" value="ARGININE/SERINE RICH SPLICING FACTOR SF4/14"/>
    <property type="match status" value="1"/>
</dbReference>
<feature type="compositionally biased region" description="Polar residues" evidence="5">
    <location>
        <begin position="108"/>
        <end position="124"/>
    </location>
</feature>
<feature type="domain" description="SURP motif" evidence="6">
    <location>
        <begin position="231"/>
        <end position="274"/>
    </location>
</feature>
<feature type="compositionally biased region" description="Low complexity" evidence="5">
    <location>
        <begin position="65"/>
        <end position="81"/>
    </location>
</feature>
<evidence type="ECO:0000259" key="6">
    <source>
        <dbReference type="PROSITE" id="PS50128"/>
    </source>
</evidence>
<dbReference type="Gene3D" id="1.10.10.790">
    <property type="entry name" value="Surp module"/>
    <property type="match status" value="2"/>
</dbReference>
<feature type="domain" description="G-patch" evidence="7">
    <location>
        <begin position="500"/>
        <end position="547"/>
    </location>
</feature>
<dbReference type="InterPro" id="IPR035967">
    <property type="entry name" value="SWAP/Surp_sf"/>
</dbReference>
<organism evidence="8 9">
    <name type="scientific">Cyprinodon variegatus</name>
    <name type="common">Sheepshead minnow</name>
    <dbReference type="NCBI Taxonomy" id="28743"/>
    <lineage>
        <taxon>Eukaryota</taxon>
        <taxon>Metazoa</taxon>
        <taxon>Chordata</taxon>
        <taxon>Craniata</taxon>
        <taxon>Vertebrata</taxon>
        <taxon>Euteleostomi</taxon>
        <taxon>Actinopterygii</taxon>
        <taxon>Neopterygii</taxon>
        <taxon>Teleostei</taxon>
        <taxon>Neoteleostei</taxon>
        <taxon>Acanthomorphata</taxon>
        <taxon>Ovalentaria</taxon>
        <taxon>Atherinomorphae</taxon>
        <taxon>Cyprinodontiformes</taxon>
        <taxon>Cyprinodontidae</taxon>
        <taxon>Cyprinodon</taxon>
    </lineage>
</organism>
<dbReference type="InterPro" id="IPR000467">
    <property type="entry name" value="G_patch_dom"/>
</dbReference>
<dbReference type="GO" id="GO:0006397">
    <property type="term" value="P:mRNA processing"/>
    <property type="evidence" value="ECO:0007669"/>
    <property type="project" value="UniProtKB-KW"/>
</dbReference>
<dbReference type="PANTHER" id="PTHR23340:SF0">
    <property type="entry name" value="SURP AND G-PATCH DOMAIN-CONTAINING PROTEIN 1 ISOFORM X1"/>
    <property type="match status" value="1"/>
</dbReference>
<feature type="region of interest" description="Disordered" evidence="5">
    <location>
        <begin position="108"/>
        <end position="144"/>
    </location>
</feature>
<reference evidence="8" key="2">
    <citation type="submission" date="2025-09" db="UniProtKB">
        <authorList>
            <consortium name="Ensembl"/>
        </authorList>
    </citation>
    <scope>IDENTIFICATION</scope>
</reference>
<evidence type="ECO:0000259" key="7">
    <source>
        <dbReference type="PROSITE" id="PS50174"/>
    </source>
</evidence>
<dbReference type="GeneTree" id="ENSGT00410000025695"/>
<evidence type="ECO:0000256" key="3">
    <source>
        <dbReference type="ARBA" id="ARBA00023187"/>
    </source>
</evidence>
<dbReference type="SUPFAM" id="SSF109905">
    <property type="entry name" value="Surp module (SWAP domain)"/>
    <property type="match status" value="2"/>
</dbReference>
<feature type="region of interest" description="Disordered" evidence="5">
    <location>
        <begin position="47"/>
        <end position="90"/>
    </location>
</feature>
<evidence type="ECO:0000256" key="1">
    <source>
        <dbReference type="ARBA" id="ARBA00004123"/>
    </source>
</evidence>